<dbReference type="InterPro" id="IPR046368">
    <property type="entry name" value="Tag1"/>
</dbReference>
<dbReference type="InterPro" id="IPR022185">
    <property type="entry name" value="DUF3712"/>
</dbReference>
<feature type="non-terminal residue" evidence="2">
    <location>
        <position position="1"/>
    </location>
</feature>
<dbReference type="PANTHER" id="PTHR35895:SF1">
    <property type="entry name" value="LIPID-BINDING SERUM GLYCOPROTEIN C-TERMINAL DOMAIN-CONTAINING PROTEIN"/>
    <property type="match status" value="1"/>
</dbReference>
<feature type="transmembrane region" description="Helical" evidence="1">
    <location>
        <begin position="20"/>
        <end position="38"/>
    </location>
</feature>
<evidence type="ECO:0000313" key="2">
    <source>
        <dbReference type="EMBL" id="TNY21441.1"/>
    </source>
</evidence>
<dbReference type="OrthoDB" id="10039566at2759"/>
<dbReference type="EMBL" id="SOZI01000043">
    <property type="protein sequence ID" value="TNY21441.1"/>
    <property type="molecule type" value="Genomic_DNA"/>
</dbReference>
<dbReference type="GO" id="GO:0000329">
    <property type="term" value="C:fungal-type vacuole membrane"/>
    <property type="evidence" value="ECO:0007669"/>
    <property type="project" value="InterPro"/>
</dbReference>
<feature type="transmembrane region" description="Helical" evidence="1">
    <location>
        <begin position="50"/>
        <end position="72"/>
    </location>
</feature>
<name>A0A5C5G0D0_9BASI</name>
<proteinExistence type="predicted"/>
<gene>
    <name evidence="2" type="ORF">DMC30DRAFT_350657</name>
</gene>
<reference evidence="2 3" key="1">
    <citation type="submission" date="2019-03" db="EMBL/GenBank/DDBJ databases">
        <title>Rhodosporidium diobovatum UCD-FST 08-225 genome sequencing, assembly, and annotation.</title>
        <authorList>
            <person name="Fakankun I.U."/>
            <person name="Fristensky B."/>
            <person name="Levin D.B."/>
        </authorList>
    </citation>
    <scope>NUCLEOTIDE SEQUENCE [LARGE SCALE GENOMIC DNA]</scope>
    <source>
        <strain evidence="2 3">UCD-FST 08-225</strain>
    </source>
</reference>
<comment type="caution">
    <text evidence="2">The sequence shown here is derived from an EMBL/GenBank/DDBJ whole genome shotgun (WGS) entry which is preliminary data.</text>
</comment>
<dbReference type="Pfam" id="PF12505">
    <property type="entry name" value="DUF3712"/>
    <property type="match status" value="6"/>
</dbReference>
<protein>
    <recommendedName>
        <fullName evidence="4">Pre-rRNA processing protein</fullName>
    </recommendedName>
</protein>
<dbReference type="Proteomes" id="UP000311382">
    <property type="component" value="Unassembled WGS sequence"/>
</dbReference>
<dbReference type="STRING" id="5288.A0A5C5G0D0"/>
<evidence type="ECO:0000313" key="3">
    <source>
        <dbReference type="Proteomes" id="UP000311382"/>
    </source>
</evidence>
<dbReference type="PANTHER" id="PTHR35895">
    <property type="entry name" value="CHROMOSOME 16, WHOLE GENOME SHOTGUN SEQUENCE"/>
    <property type="match status" value="1"/>
</dbReference>
<organism evidence="2 3">
    <name type="scientific">Rhodotorula diobovata</name>
    <dbReference type="NCBI Taxonomy" id="5288"/>
    <lineage>
        <taxon>Eukaryota</taxon>
        <taxon>Fungi</taxon>
        <taxon>Dikarya</taxon>
        <taxon>Basidiomycota</taxon>
        <taxon>Pucciniomycotina</taxon>
        <taxon>Microbotryomycetes</taxon>
        <taxon>Sporidiobolales</taxon>
        <taxon>Sporidiobolaceae</taxon>
        <taxon>Rhodotorula</taxon>
    </lineage>
</organism>
<accession>A0A5C5G0D0</accession>
<keyword evidence="1" id="KW-0472">Membrane</keyword>
<sequence>AVAPVPVPGDDDYDDDLDDTFKGGMPIGLLAAMGTPYAKKPLWKSRKFKVLCPLLALVIAAVAIPLLVFPIVRAIAKHALSTSVLHIDASNITFPSNESFTLTLEGQVKKVGVFPAQLYFERPVRAYWVSPRNTTREIQIGHFALERIGVAAGHGRIKQQTTFYIDDQEGFAEFAQYLITQDQFTWRLRSESVQAKALAFIAANKLEFTKDLTLPGMANFTNISIRDFQLPGDDPAGGVSLSVGASLTNPSSFGIQIGVLSVGLYYGDLFLGPAQTSSPVNLTTGANYIHLVGRLVPYTDNPAALAQLSTLFSSYLNGDTIPVQARGLSIALPGGQNIDWLSKGISALTLNVPLRSPTGKIAPITAITIEALSLGFDPSAPYAPTANSSAIAAGFGLPFGFSLDIVSLKNSFGIVDNRTIVASLESPYGSSNTTITSRNAGYTVGDIELELPLAPLTIGSDEDSHLAFSQFSSDLTNTNGSAFTLVGKTSAITNTPLGQVSLTDIGFTVPAGLIGLEGLTKYPTLINSVDVVGGTPDAIVLNIAVGLTNPSNLDLTVGNVTFQLYKGEDFLGTTVLPELHLVTGAQEHNAVGYFQANNNEASLNTLQAFVAGNDTALSISGFNGSTAVDSLTQAFMAIHLNTTLPGLKSELLNYANLTVLPSTGNENDLADTTVSLANPFTSALTVTNIQANITSYGLYVGNIVTNTEFNAAGRASSDSPTLPFDLNLYPPDIFSLLRALAVDAGLSTEQLDGIVALGGYEYVPTAPNPSSAVAARIRAKRDLIGAYEQPSGMYDIGAGNATQEDGLVFTQESKRGLVKRNIYTGFDLPSYVLQAFAGLEVTVDLVSAVRIGEYTTSLTYSQPNVPAYTDSTLTLLLPVLARPIVQKIVDEAALNVDTVMIPFSAGLVGSIRNSGPFDAVISFTEGLTVAWNGQPLGQIAMPNVSLTGDVGADLNIAAAFAVADVGHLTEFTTYLLTQPSFTWQIYGQNLAVSALGITVPGISILKNVVLDGMNGFKGLVTIDSFDLPSNDPAGGITLTLATTLTNPSSVGVALSQIGFQNYFGSTDIGPVASTSAFDLSPKSTIALPLAGRLVPQSSDQGLADVSTLFNGFIHGVPSDLVVQGDFAGPSDCSWLNNGIKQLGIPVVFPAAQNLQIINAITIPSLTLQFSEEDPWNPAFTTTTTTAAFSLPFAFPVDITNLASQIYAADGAGAARSRSRLAKRAEGDFALLDIPGIPVRTDVTARTIQLAFENVPFASVDNGAFSNFLVDVTDDESKTFTLRGSADTVAGTAIGALNLEDIAFSVQTYLLGLQGLNARPATVSDLDVFRGYSDYLQINVNAQLYNPSNITIGTGDVAFGLLFQSQQIGTADIDNLVLVPGENNVPTAVHYQPRGGAAQAAGQRLLENYIQAVDSDTIIQGTDDTTQIASLKAALKTIQLGTVIPAYTQNLITQAALTFPIDIAKTGLAQAQVTLQNPFTASVNLLQVLTDATYQGIYLGQVDQEKLSPVFSVAGKTTGTSNNLDFALNTNPKDLIRFLEAVASANGVDLGILVPAFDGVLALDSTESDVVATVNTQPETCAPTGTTREVQNTILAAVKNLRTNLTIESNVKLDDYQTPLNFNQYDVATVLDPNSVLYLTTILGPTIVSSIVQGVQLSFSSGSVYQITDDGFKVDLVGVLANAGPFDALIEFPEGLRVNYQGNYIADLALPAICSSGGSGVPNLATTATLTIRDKGKFTAFATDLLLNPDFTWTVSTDKLRVYALQTIFDDVTLSKDIGFRAFDGLPGSLNARPTVVSNVDVNRGFPDYLRILADATLFNPSEVTVITNNVVFGLEFQDTIIGTVVIGDLLLIPDENLLATEVRYSPQGGAVAVGKVLLENFIQGIVSDVSIVGTPDTTPYGSLQKALGSISIQTSIPPIYQLLITKASLSFPVDIADTGIAEASFDLSNPFTASINLRGVIANATYQSFYLGQINQPTLDPVISAGGMKNITSRKLPFELTDDPKFLINFLIAVAQDNGVDLGILLPEFQYVLGLESTETAVTSEVNPDREKCAPTGTTKEVQNIILAAVKNLKTDLGISATVALDEYVTPLDFNQRGVPTVLDDSVLYLTGLLGRTIVARIVDQAELSFSGGQVTDITDEGFKVALKGSLVNAGPFDALIEFPDGVDVFFDNAKIAVIDLPPICSPGGQGVPDYETTGTLTITDQGGFTNFASYLLNNPSFTWVITTNTLRVSALQTIFSNVTLTKNITFDALNKLPGVVLTNPDFPGDASNGIELTVDSTIPSPSNLGFELGTVNFIASYKGSVIGPVSGDDLTLAPKATTPLPLEGVITYRDDEAGRQSLGEVFTLFLMGETVPLAVTGDSVITPAQRTPVTWLSAAFKTLTLNVTLPGKVSKIIYAISIQDLIVTLVEPSQSYAALIQSNETDVTYRNPYGFSLQAIQAGGSFTINYGGTDAGVLQVPVQDVVRSEVSTGNDADLVLAITEPGPFVSLNNGAYQAFFAAITLTDSVDFTLHGGANVTARTKAGDIPISGIPFDGIQSTFEPAINGFGGVATIPETPIVIGGGAGDHFNPSAGGEFLRITLDTILDNPAPLILHTNDASFEVIYRGTNVGRAYINPLDLYEGTNTLPTEFQYQPSDPSNAVAQDLLSQYLETKGQIPLTIQGDAESSPYDGLDQAFSGIQLETSFPGQGLPLVHDIEVYVDLIQAVCNSTAAFDFRINNNLETYITLLSLKGTASQNGITYAEFDYVFADPTTTDAGATPGPYTEQVKPVKLTQGGLGSLPLLVNQAIGLDIVRLFSLHRLSAT</sequence>
<keyword evidence="1" id="KW-1133">Transmembrane helix</keyword>
<evidence type="ECO:0008006" key="4">
    <source>
        <dbReference type="Google" id="ProtNLM"/>
    </source>
</evidence>
<evidence type="ECO:0000256" key="1">
    <source>
        <dbReference type="SAM" id="Phobius"/>
    </source>
</evidence>
<keyword evidence="1" id="KW-0812">Transmembrane</keyword>
<keyword evidence="3" id="KW-1185">Reference proteome</keyword>